<feature type="compositionally biased region" description="Low complexity" evidence="1">
    <location>
        <begin position="256"/>
        <end position="266"/>
    </location>
</feature>
<sequence>MGFFSFLSRKSRRDKAHTRVGPKSYSSTASGLHHDQDGCSLDGTDPPVADSATSRPPANFIHSQPCLDNSSDDEVPAPAPSIPRFREGSLERPSTAPNVGPSSILLPSSGLPLKPGGQRRPPPLSFRTTRLDTGATQSRPGSRGSIASISSVLRRTPGRTHAISLQSDGNRAFKDILDAQSEIKPADFRERVKAAGVRDYGEDVAERNMAESVIGLGSNQVRAFYAESKGVESSNQSLSNRPPLSPHKAGVRRLSLRSNQSLSTRRVSSQSPLLYSPKALRSSYSGRRRSVITYMPPGSGDWGFLARSSPDRFGDLPPGNPVREIGRLESGFSTLRLNSHTLPHLPEAAPAPIIRTHRFPRDSVELAKKRAEESVGDDVVKHDSPATDFALWSASRSRRSSTLGSATSNTGKHRNFHSLRSSVSTSVLSQDSTHATRLFHPLRPATRDQHQKTPERPGRQGLMGAMGNAGASTSMPSLLKLHKDEGQIHRPSSRSVSLVQTKQASSTADVTLPDDDILDYPPPIRTRSMRGWSASSGTPTVSESTIAASITTSNLNRPHSLHTADTSVDLSVGAGSPVLKHAKSTTHESDPGSDADGGNPHAENTMLRSDTACGDACNVDDYLSASSTTADDSDPPHHPVHDDKHNSNTINLEKSFAADTFNIDDYLSSDAESLTAATTRSSSRRPTAEGEEELLFNEGGYGAAGMQLPGLPELLRSDVDGEGTRNGSGTRRGIRAATRTSLGAAPAPGQTALLDVSWEGSRSYSGMGLGIMSYVSGGRGRGASGVATKGMKKRTEGYRRGERRVKRLALNTGLDDEDDESAWDEGVTGSESRGGAIDLDGEVSDGGYEADYVEDEFDGMFRRRHHGKKRMRRLSAPRRHEETGREQQHQGLGNHGEAQRHQGIVEEKTPEDKNAAAVKLRKQIKTARRLAGQPSAAVLRRREQRVSVPVLRIDEAL</sequence>
<feature type="compositionally biased region" description="Acidic residues" evidence="1">
    <location>
        <begin position="814"/>
        <end position="823"/>
    </location>
</feature>
<feature type="compositionally biased region" description="Low complexity" evidence="1">
    <location>
        <begin position="395"/>
        <end position="408"/>
    </location>
</feature>
<evidence type="ECO:0000313" key="3">
    <source>
        <dbReference type="Proteomes" id="UP001302602"/>
    </source>
</evidence>
<feature type="region of interest" description="Disordered" evidence="1">
    <location>
        <begin position="582"/>
        <end position="606"/>
    </location>
</feature>
<feature type="compositionally biased region" description="Basic and acidic residues" evidence="1">
    <location>
        <begin position="878"/>
        <end position="888"/>
    </location>
</feature>
<evidence type="ECO:0000256" key="1">
    <source>
        <dbReference type="SAM" id="MobiDB-lite"/>
    </source>
</evidence>
<proteinExistence type="predicted"/>
<feature type="compositionally biased region" description="Polar residues" evidence="1">
    <location>
        <begin position="134"/>
        <end position="153"/>
    </location>
</feature>
<organism evidence="2 3">
    <name type="scientific">Parathielavia appendiculata</name>
    <dbReference type="NCBI Taxonomy" id="2587402"/>
    <lineage>
        <taxon>Eukaryota</taxon>
        <taxon>Fungi</taxon>
        <taxon>Dikarya</taxon>
        <taxon>Ascomycota</taxon>
        <taxon>Pezizomycotina</taxon>
        <taxon>Sordariomycetes</taxon>
        <taxon>Sordariomycetidae</taxon>
        <taxon>Sordariales</taxon>
        <taxon>Chaetomiaceae</taxon>
        <taxon>Parathielavia</taxon>
    </lineage>
</organism>
<feature type="compositionally biased region" description="Basic residues" evidence="1">
    <location>
        <begin position="9"/>
        <end position="20"/>
    </location>
</feature>
<comment type="caution">
    <text evidence="2">The sequence shown here is derived from an EMBL/GenBank/DDBJ whole genome shotgun (WGS) entry which is preliminary data.</text>
</comment>
<evidence type="ECO:0000313" key="2">
    <source>
        <dbReference type="EMBL" id="KAK4126226.1"/>
    </source>
</evidence>
<dbReference type="EMBL" id="MU853225">
    <property type="protein sequence ID" value="KAK4126226.1"/>
    <property type="molecule type" value="Genomic_DNA"/>
</dbReference>
<dbReference type="RefSeq" id="XP_062649997.1">
    <property type="nucleotide sequence ID" value="XM_062786673.1"/>
</dbReference>
<protein>
    <submittedName>
        <fullName evidence="2">Uncharacterized protein</fullName>
    </submittedName>
</protein>
<feature type="region of interest" description="Disordered" evidence="1">
    <location>
        <begin position="1"/>
        <end position="153"/>
    </location>
</feature>
<feature type="region of interest" description="Disordered" evidence="1">
    <location>
        <begin position="813"/>
        <end position="842"/>
    </location>
</feature>
<name>A0AAN6U743_9PEZI</name>
<feature type="compositionally biased region" description="Polar residues" evidence="1">
    <location>
        <begin position="533"/>
        <end position="543"/>
    </location>
</feature>
<accession>A0AAN6U743</accession>
<dbReference type="AlphaFoldDB" id="A0AAN6U743"/>
<feature type="compositionally biased region" description="Basic and acidic residues" evidence="1">
    <location>
        <begin position="445"/>
        <end position="458"/>
    </location>
</feature>
<feature type="compositionally biased region" description="Polar residues" evidence="1">
    <location>
        <begin position="231"/>
        <end position="242"/>
    </location>
</feature>
<feature type="compositionally biased region" description="Low complexity" evidence="1">
    <location>
        <begin position="418"/>
        <end position="433"/>
    </location>
</feature>
<feature type="region of interest" description="Disordered" evidence="1">
    <location>
        <begin position="490"/>
        <end position="543"/>
    </location>
</feature>
<reference evidence="2" key="1">
    <citation type="journal article" date="2023" name="Mol. Phylogenet. Evol.">
        <title>Genome-scale phylogeny and comparative genomics of the fungal order Sordariales.</title>
        <authorList>
            <person name="Hensen N."/>
            <person name="Bonometti L."/>
            <person name="Westerberg I."/>
            <person name="Brannstrom I.O."/>
            <person name="Guillou S."/>
            <person name="Cros-Aarteil S."/>
            <person name="Calhoun S."/>
            <person name="Haridas S."/>
            <person name="Kuo A."/>
            <person name="Mondo S."/>
            <person name="Pangilinan J."/>
            <person name="Riley R."/>
            <person name="LaButti K."/>
            <person name="Andreopoulos B."/>
            <person name="Lipzen A."/>
            <person name="Chen C."/>
            <person name="Yan M."/>
            <person name="Daum C."/>
            <person name="Ng V."/>
            <person name="Clum A."/>
            <person name="Steindorff A."/>
            <person name="Ohm R.A."/>
            <person name="Martin F."/>
            <person name="Silar P."/>
            <person name="Natvig D.O."/>
            <person name="Lalanne C."/>
            <person name="Gautier V."/>
            <person name="Ament-Velasquez S.L."/>
            <person name="Kruys A."/>
            <person name="Hutchinson M.I."/>
            <person name="Powell A.J."/>
            <person name="Barry K."/>
            <person name="Miller A.N."/>
            <person name="Grigoriev I.V."/>
            <person name="Debuchy R."/>
            <person name="Gladieux P."/>
            <person name="Hiltunen Thoren M."/>
            <person name="Johannesson H."/>
        </authorList>
    </citation>
    <scope>NUCLEOTIDE SEQUENCE</scope>
    <source>
        <strain evidence="2">CBS 731.68</strain>
    </source>
</reference>
<dbReference type="Proteomes" id="UP001302602">
    <property type="component" value="Unassembled WGS sequence"/>
</dbReference>
<feature type="region of interest" description="Disordered" evidence="1">
    <location>
        <begin position="626"/>
        <end position="649"/>
    </location>
</feature>
<keyword evidence="3" id="KW-1185">Reference proteome</keyword>
<feature type="compositionally biased region" description="Basic and acidic residues" evidence="1">
    <location>
        <begin position="634"/>
        <end position="646"/>
    </location>
</feature>
<feature type="region of interest" description="Disordered" evidence="1">
    <location>
        <begin position="395"/>
        <end position="460"/>
    </location>
</feature>
<feature type="compositionally biased region" description="Polar residues" evidence="1">
    <location>
        <begin position="493"/>
        <end position="509"/>
    </location>
</feature>
<feature type="compositionally biased region" description="Basic residues" evidence="1">
    <location>
        <begin position="866"/>
        <end position="877"/>
    </location>
</feature>
<dbReference type="GeneID" id="87823441"/>
<gene>
    <name evidence="2" type="ORF">N657DRAFT_299212</name>
</gene>
<feature type="compositionally biased region" description="Low complexity" evidence="1">
    <location>
        <begin position="100"/>
        <end position="116"/>
    </location>
</feature>
<feature type="region of interest" description="Disordered" evidence="1">
    <location>
        <begin position="231"/>
        <end position="270"/>
    </location>
</feature>
<feature type="region of interest" description="Disordered" evidence="1">
    <location>
        <begin position="780"/>
        <end position="799"/>
    </location>
</feature>
<feature type="region of interest" description="Disordered" evidence="1">
    <location>
        <begin position="866"/>
        <end position="900"/>
    </location>
</feature>
<reference evidence="2" key="2">
    <citation type="submission" date="2023-05" db="EMBL/GenBank/DDBJ databases">
        <authorList>
            <consortium name="Lawrence Berkeley National Laboratory"/>
            <person name="Steindorff A."/>
            <person name="Hensen N."/>
            <person name="Bonometti L."/>
            <person name="Westerberg I."/>
            <person name="Brannstrom I.O."/>
            <person name="Guillou S."/>
            <person name="Cros-Aarteil S."/>
            <person name="Calhoun S."/>
            <person name="Haridas S."/>
            <person name="Kuo A."/>
            <person name="Mondo S."/>
            <person name="Pangilinan J."/>
            <person name="Riley R."/>
            <person name="Labutti K."/>
            <person name="Andreopoulos B."/>
            <person name="Lipzen A."/>
            <person name="Chen C."/>
            <person name="Yanf M."/>
            <person name="Daum C."/>
            <person name="Ng V."/>
            <person name="Clum A."/>
            <person name="Ohm R."/>
            <person name="Martin F."/>
            <person name="Silar P."/>
            <person name="Natvig D."/>
            <person name="Lalanne C."/>
            <person name="Gautier V."/>
            <person name="Ament-Velasquez S.L."/>
            <person name="Kruys A."/>
            <person name="Hutchinson M.I."/>
            <person name="Powell A.J."/>
            <person name="Barry K."/>
            <person name="Miller A.N."/>
            <person name="Grigoriev I.V."/>
            <person name="Debuchy R."/>
            <person name="Gladieux P."/>
            <person name="Thoren M.H."/>
            <person name="Johannesson H."/>
        </authorList>
    </citation>
    <scope>NUCLEOTIDE SEQUENCE</scope>
    <source>
        <strain evidence="2">CBS 731.68</strain>
    </source>
</reference>